<protein>
    <submittedName>
        <fullName evidence="1">Uncharacterized protein</fullName>
    </submittedName>
</protein>
<sequence>MLNPARRTETIYFLDEALQESDLGEKETEPFIATLVALATRETLGAAADLLEEKSGEGIITPDMSERLLRIMSRFSVMR</sequence>
<proteinExistence type="predicted"/>
<reference evidence="2" key="1">
    <citation type="journal article" date="2019" name="bioRxiv">
        <title>Genome diversification in globally distributed novel marine Proteobacteria is linked to environmental adaptation.</title>
        <authorList>
            <person name="Zhou Z."/>
            <person name="Tran P.Q."/>
            <person name="Kieft K."/>
            <person name="Anantharaman K."/>
        </authorList>
    </citation>
    <scope>NUCLEOTIDE SEQUENCE [LARGE SCALE GENOMIC DNA]</scope>
</reference>
<dbReference type="Proteomes" id="UP000589516">
    <property type="component" value="Unassembled WGS sequence"/>
</dbReference>
<organism evidence="1 2">
    <name type="scientific">Marine Group III euryarchaeote</name>
    <dbReference type="NCBI Taxonomy" id="2173149"/>
    <lineage>
        <taxon>Archaea</taxon>
        <taxon>Methanobacteriati</taxon>
        <taxon>Thermoplasmatota</taxon>
        <taxon>Thermoplasmata</taxon>
        <taxon>Candidatus Thermoprofundales</taxon>
    </lineage>
</organism>
<name>A0A7C8DHJ0_9ARCH</name>
<accession>A0A7C8DHJ0</accession>
<comment type="caution">
    <text evidence="1">The sequence shown here is derived from an EMBL/GenBank/DDBJ whole genome shotgun (WGS) entry which is preliminary data.</text>
</comment>
<dbReference type="EMBL" id="DUAV01000002">
    <property type="protein sequence ID" value="HIG62906.1"/>
    <property type="molecule type" value="Genomic_DNA"/>
</dbReference>
<evidence type="ECO:0000313" key="1">
    <source>
        <dbReference type="EMBL" id="HIG62906.1"/>
    </source>
</evidence>
<dbReference type="AlphaFoldDB" id="A0A7C8DHJ0"/>
<gene>
    <name evidence="1" type="ORF">EYQ16_00015</name>
</gene>
<evidence type="ECO:0000313" key="2">
    <source>
        <dbReference type="Proteomes" id="UP000589516"/>
    </source>
</evidence>